<dbReference type="NCBIfam" id="TIGR02669">
    <property type="entry name" value="SpoIID_LytB"/>
    <property type="match status" value="1"/>
</dbReference>
<evidence type="ECO:0000259" key="1">
    <source>
        <dbReference type="Pfam" id="PF08486"/>
    </source>
</evidence>
<dbReference type="OrthoDB" id="9794671at2"/>
<comment type="caution">
    <text evidence="2">The sequence shown here is derived from an EMBL/GenBank/DDBJ whole genome shotgun (WGS) entry which is preliminary data.</text>
</comment>
<dbReference type="EMBL" id="WBVO01000006">
    <property type="protein sequence ID" value="KAB2810032.1"/>
    <property type="molecule type" value="Genomic_DNA"/>
</dbReference>
<keyword evidence="3" id="KW-1185">Reference proteome</keyword>
<evidence type="ECO:0000313" key="2">
    <source>
        <dbReference type="EMBL" id="KAB2810032.1"/>
    </source>
</evidence>
<organism evidence="2 3">
    <name type="scientific">Phaeocystidibacter luteus</name>
    <dbReference type="NCBI Taxonomy" id="911197"/>
    <lineage>
        <taxon>Bacteria</taxon>
        <taxon>Pseudomonadati</taxon>
        <taxon>Bacteroidota</taxon>
        <taxon>Flavobacteriia</taxon>
        <taxon>Flavobacteriales</taxon>
        <taxon>Phaeocystidibacteraceae</taxon>
        <taxon>Phaeocystidibacter</taxon>
    </lineage>
</organism>
<dbReference type="InterPro" id="IPR013486">
    <property type="entry name" value="SpoIID/LytB"/>
</dbReference>
<feature type="domain" description="Sporulation stage II protein D amidase enhancer LytB N-terminal" evidence="1">
    <location>
        <begin position="152"/>
        <end position="241"/>
    </location>
</feature>
<sequence>MATATGRRRSFTARCGNHHRRYSKVKWLVVILTFFCSVHAEALERVRVRIYSDASVAQVQIRVKSGFYAWVAYSADESVIDTIAFANAKAGRSYTVLPKSNSLILNRGALSLGEYAHIRCVPLGEDSSWVQIDGPGRARLYNGILEFRDVGRKLTVINDVRIDDYLGGVVESEAGHFRTPEFFKAQAVIARTWLLANINKHLDEGYNVKDDVSSQAYYSMAYYTNSDMIRSAVRATGDTILVDANGKPILGVFHANSGGQTANSQDAWSGRISYLQSVPDTFSLEGEKAFWEATINKEEFIAYVAQKLGVSASDANFRVALLEYHPAEREGVFTYSGKSLKWKDVRSRFRLRSAWFSITENGSTVLLKGRGFGHGVGMSQEGANAMATHGYTWKQILSHYYPTTRMVRLGDL</sequence>
<dbReference type="Proteomes" id="UP000468650">
    <property type="component" value="Unassembled WGS sequence"/>
</dbReference>
<gene>
    <name evidence="2" type="ORF">F8C67_09140</name>
</gene>
<dbReference type="AlphaFoldDB" id="A0A6N6RFU6"/>
<dbReference type="InterPro" id="IPR013693">
    <property type="entry name" value="SpoIID/LytB_N"/>
</dbReference>
<proteinExistence type="predicted"/>
<dbReference type="GO" id="GO:0030435">
    <property type="term" value="P:sporulation resulting in formation of a cellular spore"/>
    <property type="evidence" value="ECO:0007669"/>
    <property type="project" value="InterPro"/>
</dbReference>
<dbReference type="Pfam" id="PF08486">
    <property type="entry name" value="SpoIID"/>
    <property type="match status" value="1"/>
</dbReference>
<reference evidence="2 3" key="1">
    <citation type="submission" date="2019-09" db="EMBL/GenBank/DDBJ databases">
        <title>Genomes of family Cryomorphaceae.</title>
        <authorList>
            <person name="Bowman J.P."/>
        </authorList>
    </citation>
    <scope>NUCLEOTIDE SEQUENCE [LARGE SCALE GENOMIC DNA]</scope>
    <source>
        <strain evidence="2 3">LMG 25704</strain>
    </source>
</reference>
<evidence type="ECO:0000313" key="3">
    <source>
        <dbReference type="Proteomes" id="UP000468650"/>
    </source>
</evidence>
<accession>A0A6N6RFU6</accession>
<protein>
    <submittedName>
        <fullName evidence="2">SpoIID/LytB domain-containing protein</fullName>
    </submittedName>
</protein>
<name>A0A6N6RFU6_9FLAO</name>